<dbReference type="EMBL" id="VIFM01000043">
    <property type="protein sequence ID" value="TQF15462.1"/>
    <property type="molecule type" value="Genomic_DNA"/>
</dbReference>
<dbReference type="Gene3D" id="3.40.50.300">
    <property type="entry name" value="P-loop containing nucleotide triphosphate hydrolases"/>
    <property type="match status" value="1"/>
</dbReference>
<feature type="domain" description="ABC transporter" evidence="5">
    <location>
        <begin position="11"/>
        <end position="246"/>
    </location>
</feature>
<sequence length="326" mass="35211">MNPLSPDAPPIQVRGLSKTYKVGFWFNRTVRALQGLDLEVGAGQIYGLLGPNGAGKSTTIKILMNLVRPSSGNALLFGQPVDKAATRRLVGFLPENPAPYEYLTGREFVTLAGQLCGLSGHELDVRVKEVLGSVEMGAAEKLQIRRYSKGMVQRVALAQALVARPKMLILDEPTSGLDPVGRRQMRDLILAERDRGTTVLFCSHIIPDVEALCDRLAVLVGGRRVREGSVRELLSTQVPTVEMVVEGLPLEQVKSLGVALESTQSLDGRVRVQVPDAQSQKMLSQVLAAGGRVNSLQAAQFSLEQLFMDALKDSGRTTSVGGEINT</sequence>
<dbReference type="CDD" id="cd03230">
    <property type="entry name" value="ABC_DR_subfamily_A"/>
    <property type="match status" value="1"/>
</dbReference>
<evidence type="ECO:0000313" key="7">
    <source>
        <dbReference type="Proteomes" id="UP000315369"/>
    </source>
</evidence>
<organism evidence="6 7">
    <name type="scientific">Myxococcus llanfairpwllgwyngyllgogerychwyrndrobwllllantysiliogogogochensis</name>
    <dbReference type="NCBI Taxonomy" id="2590453"/>
    <lineage>
        <taxon>Bacteria</taxon>
        <taxon>Pseudomonadati</taxon>
        <taxon>Myxococcota</taxon>
        <taxon>Myxococcia</taxon>
        <taxon>Myxococcales</taxon>
        <taxon>Cystobacterineae</taxon>
        <taxon>Myxococcaceae</taxon>
        <taxon>Myxococcus</taxon>
    </lineage>
</organism>
<name>A0A540X2G6_9BACT</name>
<dbReference type="InterPro" id="IPR003439">
    <property type="entry name" value="ABC_transporter-like_ATP-bd"/>
</dbReference>
<dbReference type="SMART" id="SM00382">
    <property type="entry name" value="AAA"/>
    <property type="match status" value="1"/>
</dbReference>
<keyword evidence="2" id="KW-0813">Transport</keyword>
<evidence type="ECO:0000313" key="6">
    <source>
        <dbReference type="EMBL" id="TQF15462.1"/>
    </source>
</evidence>
<evidence type="ECO:0000256" key="3">
    <source>
        <dbReference type="ARBA" id="ARBA00022741"/>
    </source>
</evidence>
<dbReference type="GO" id="GO:0016887">
    <property type="term" value="F:ATP hydrolysis activity"/>
    <property type="evidence" value="ECO:0007669"/>
    <property type="project" value="InterPro"/>
</dbReference>
<accession>A0A540X2G6</accession>
<comment type="caution">
    <text evidence="6">The sequence shown here is derived from an EMBL/GenBank/DDBJ whole genome shotgun (WGS) entry which is preliminary data.</text>
</comment>
<dbReference type="PROSITE" id="PS50893">
    <property type="entry name" value="ABC_TRANSPORTER_2"/>
    <property type="match status" value="1"/>
</dbReference>
<gene>
    <name evidence="6" type="ORF">FJV41_13600</name>
</gene>
<dbReference type="Pfam" id="PF00005">
    <property type="entry name" value="ABC_tran"/>
    <property type="match status" value="1"/>
</dbReference>
<evidence type="ECO:0000256" key="4">
    <source>
        <dbReference type="ARBA" id="ARBA00022840"/>
    </source>
</evidence>
<dbReference type="GO" id="GO:0005524">
    <property type="term" value="F:ATP binding"/>
    <property type="evidence" value="ECO:0007669"/>
    <property type="project" value="UniProtKB-KW"/>
</dbReference>
<dbReference type="AlphaFoldDB" id="A0A540X2G6"/>
<keyword evidence="7" id="KW-1185">Reference proteome</keyword>
<dbReference type="InterPro" id="IPR027417">
    <property type="entry name" value="P-loop_NTPase"/>
</dbReference>
<evidence type="ECO:0000256" key="2">
    <source>
        <dbReference type="ARBA" id="ARBA00022448"/>
    </source>
</evidence>
<keyword evidence="4 6" id="KW-0067">ATP-binding</keyword>
<keyword evidence="3" id="KW-0547">Nucleotide-binding</keyword>
<evidence type="ECO:0000256" key="1">
    <source>
        <dbReference type="ARBA" id="ARBA00005417"/>
    </source>
</evidence>
<protein>
    <submittedName>
        <fullName evidence="6">ABC transporter ATP-binding protein</fullName>
    </submittedName>
</protein>
<comment type="similarity">
    <text evidence="1">Belongs to the ABC transporter superfamily.</text>
</comment>
<evidence type="ECO:0000259" key="5">
    <source>
        <dbReference type="PROSITE" id="PS50893"/>
    </source>
</evidence>
<dbReference type="RefSeq" id="WP_141642893.1">
    <property type="nucleotide sequence ID" value="NZ_VIFM01000043.1"/>
</dbReference>
<dbReference type="InterPro" id="IPR003593">
    <property type="entry name" value="AAA+_ATPase"/>
</dbReference>
<dbReference type="Proteomes" id="UP000315369">
    <property type="component" value="Unassembled WGS sequence"/>
</dbReference>
<proteinExistence type="inferred from homology"/>
<dbReference type="SUPFAM" id="SSF52540">
    <property type="entry name" value="P-loop containing nucleoside triphosphate hydrolases"/>
    <property type="match status" value="1"/>
</dbReference>
<reference evidence="6 7" key="1">
    <citation type="submission" date="2019-06" db="EMBL/GenBank/DDBJ databases">
        <authorList>
            <person name="Livingstone P."/>
            <person name="Whitworth D."/>
        </authorList>
    </citation>
    <scope>NUCLEOTIDE SEQUENCE [LARGE SCALE GENOMIC DNA]</scope>
    <source>
        <strain evidence="6 7">AM401</strain>
    </source>
</reference>
<dbReference type="PANTHER" id="PTHR43335:SF11">
    <property type="entry name" value="ABC TRANSPORTER RELATED"/>
    <property type="match status" value="1"/>
</dbReference>
<dbReference type="OrthoDB" id="9809450at2"/>
<dbReference type="PANTHER" id="PTHR43335">
    <property type="entry name" value="ABC TRANSPORTER, ATP-BINDING PROTEIN"/>
    <property type="match status" value="1"/>
</dbReference>